<keyword evidence="4" id="KW-0999">Mitochondrion inner membrane</keyword>
<dbReference type="EMBL" id="JAIWYP010000005">
    <property type="protein sequence ID" value="KAH3828444.1"/>
    <property type="molecule type" value="Genomic_DNA"/>
</dbReference>
<keyword evidence="6" id="KW-1185">Reference proteome</keyword>
<reference evidence="5" key="1">
    <citation type="journal article" date="2019" name="bioRxiv">
        <title>The Genome of the Zebra Mussel, Dreissena polymorpha: A Resource for Invasive Species Research.</title>
        <authorList>
            <person name="McCartney M.A."/>
            <person name="Auch B."/>
            <person name="Kono T."/>
            <person name="Mallez S."/>
            <person name="Zhang Y."/>
            <person name="Obille A."/>
            <person name="Becker A."/>
            <person name="Abrahante J.E."/>
            <person name="Garbe J."/>
            <person name="Badalamenti J.P."/>
            <person name="Herman A."/>
            <person name="Mangelson H."/>
            <person name="Liachko I."/>
            <person name="Sullivan S."/>
            <person name="Sone E.D."/>
            <person name="Koren S."/>
            <person name="Silverstein K.A.T."/>
            <person name="Beckman K.B."/>
            <person name="Gohl D.M."/>
        </authorList>
    </citation>
    <scope>NUCLEOTIDE SEQUENCE</scope>
    <source>
        <strain evidence="5">Duluth1</strain>
        <tissue evidence="5">Whole animal</tissue>
    </source>
</reference>
<sequence>MFLSLLPCCPQVAQQDAQRATFYVDKAKQEKQQNIVKAQGEAQAAKLISFQRDILGLIICWLKLCTV</sequence>
<comment type="similarity">
    <text evidence="2 4">Belongs to the prohibitin family.</text>
</comment>
<reference evidence="5" key="2">
    <citation type="submission" date="2020-11" db="EMBL/GenBank/DDBJ databases">
        <authorList>
            <person name="McCartney M.A."/>
            <person name="Auch B."/>
            <person name="Kono T."/>
            <person name="Mallez S."/>
            <person name="Becker A."/>
            <person name="Gohl D.M."/>
            <person name="Silverstein K.A.T."/>
            <person name="Koren S."/>
            <person name="Bechman K.B."/>
            <person name="Herman A."/>
            <person name="Abrahante J.E."/>
            <person name="Garbe J."/>
        </authorList>
    </citation>
    <scope>NUCLEOTIDE SEQUENCE</scope>
    <source>
        <strain evidence="5">Duluth1</strain>
        <tissue evidence="5">Whole animal</tissue>
    </source>
</reference>
<keyword evidence="4" id="KW-0496">Mitochondrion</keyword>
<evidence type="ECO:0000256" key="3">
    <source>
        <dbReference type="ARBA" id="ARBA00023136"/>
    </source>
</evidence>
<proteinExistence type="inferred from homology"/>
<keyword evidence="3" id="KW-0472">Membrane</keyword>
<dbReference type="InterPro" id="IPR000163">
    <property type="entry name" value="Prohibitin"/>
</dbReference>
<gene>
    <name evidence="5" type="ORF">DPMN_130406</name>
</gene>
<evidence type="ECO:0000256" key="1">
    <source>
        <dbReference type="ARBA" id="ARBA00004370"/>
    </source>
</evidence>
<protein>
    <recommendedName>
        <fullName evidence="4">Prohibitin</fullName>
    </recommendedName>
</protein>
<dbReference type="Proteomes" id="UP000828390">
    <property type="component" value="Unassembled WGS sequence"/>
</dbReference>
<dbReference type="GO" id="GO:0007005">
    <property type="term" value="P:mitochondrion organization"/>
    <property type="evidence" value="ECO:0007669"/>
    <property type="project" value="TreeGrafter"/>
</dbReference>
<accession>A0A9D4H2W6</accession>
<evidence type="ECO:0000256" key="4">
    <source>
        <dbReference type="RuleBase" id="RU366048"/>
    </source>
</evidence>
<dbReference type="PANTHER" id="PTHR23222">
    <property type="entry name" value="PROHIBITIN"/>
    <property type="match status" value="1"/>
</dbReference>
<dbReference type="PRINTS" id="PR00679">
    <property type="entry name" value="PROHIBITIN"/>
</dbReference>
<evidence type="ECO:0000256" key="2">
    <source>
        <dbReference type="ARBA" id="ARBA00009658"/>
    </source>
</evidence>
<name>A0A9D4H2W6_DREPO</name>
<comment type="subcellular location">
    <subcellularLocation>
        <location evidence="1">Membrane</location>
    </subcellularLocation>
    <subcellularLocation>
        <location evidence="4">Mitochondrion inner membrane</location>
    </subcellularLocation>
</comment>
<evidence type="ECO:0000313" key="5">
    <source>
        <dbReference type="EMBL" id="KAH3828444.1"/>
    </source>
</evidence>
<dbReference type="PANTHER" id="PTHR23222:SF1">
    <property type="entry name" value="PROHIBITIN-2"/>
    <property type="match status" value="1"/>
</dbReference>
<dbReference type="GO" id="GO:0005743">
    <property type="term" value="C:mitochondrial inner membrane"/>
    <property type="evidence" value="ECO:0007669"/>
    <property type="project" value="UniProtKB-SubCell"/>
</dbReference>
<evidence type="ECO:0000313" key="6">
    <source>
        <dbReference type="Proteomes" id="UP000828390"/>
    </source>
</evidence>
<comment type="caution">
    <text evidence="5">The sequence shown here is derived from an EMBL/GenBank/DDBJ whole genome shotgun (WGS) entry which is preliminary data.</text>
</comment>
<dbReference type="AlphaFoldDB" id="A0A9D4H2W6"/>
<organism evidence="5 6">
    <name type="scientific">Dreissena polymorpha</name>
    <name type="common">Zebra mussel</name>
    <name type="synonym">Mytilus polymorpha</name>
    <dbReference type="NCBI Taxonomy" id="45954"/>
    <lineage>
        <taxon>Eukaryota</taxon>
        <taxon>Metazoa</taxon>
        <taxon>Spiralia</taxon>
        <taxon>Lophotrochozoa</taxon>
        <taxon>Mollusca</taxon>
        <taxon>Bivalvia</taxon>
        <taxon>Autobranchia</taxon>
        <taxon>Heteroconchia</taxon>
        <taxon>Euheterodonta</taxon>
        <taxon>Imparidentia</taxon>
        <taxon>Neoheterodontei</taxon>
        <taxon>Myida</taxon>
        <taxon>Dreissenoidea</taxon>
        <taxon>Dreissenidae</taxon>
        <taxon>Dreissena</taxon>
    </lineage>
</organism>